<name>A0ABN6NDH8_9BACT</name>
<evidence type="ECO:0000256" key="2">
    <source>
        <dbReference type="ARBA" id="ARBA00009477"/>
    </source>
</evidence>
<dbReference type="SUPFAM" id="SSF111369">
    <property type="entry name" value="HlyD-like secretion proteins"/>
    <property type="match status" value="1"/>
</dbReference>
<evidence type="ECO:0000259" key="3">
    <source>
        <dbReference type="Pfam" id="PF25876"/>
    </source>
</evidence>
<dbReference type="RefSeq" id="WP_248342444.1">
    <property type="nucleotide sequence ID" value="NZ_AP025592.1"/>
</dbReference>
<evidence type="ECO:0000259" key="6">
    <source>
        <dbReference type="Pfam" id="PF25967"/>
    </source>
</evidence>
<evidence type="ECO:0000256" key="1">
    <source>
        <dbReference type="ARBA" id="ARBA00004196"/>
    </source>
</evidence>
<evidence type="ECO:0000259" key="5">
    <source>
        <dbReference type="Pfam" id="PF25944"/>
    </source>
</evidence>
<dbReference type="EMBL" id="AP025592">
    <property type="protein sequence ID" value="BDG10048.1"/>
    <property type="molecule type" value="Genomic_DNA"/>
</dbReference>
<dbReference type="Pfam" id="PF25917">
    <property type="entry name" value="BSH_RND"/>
    <property type="match status" value="1"/>
</dbReference>
<keyword evidence="8" id="KW-1185">Reference proteome</keyword>
<feature type="domain" description="Multidrug resistance protein MdtA-like beta-barrel" evidence="5">
    <location>
        <begin position="227"/>
        <end position="316"/>
    </location>
</feature>
<dbReference type="Gene3D" id="1.10.287.470">
    <property type="entry name" value="Helix hairpin bin"/>
    <property type="match status" value="1"/>
</dbReference>
<dbReference type="Gene3D" id="2.40.50.100">
    <property type="match status" value="1"/>
</dbReference>
<dbReference type="Pfam" id="PF25944">
    <property type="entry name" value="Beta-barrel_RND"/>
    <property type="match status" value="1"/>
</dbReference>
<gene>
    <name evidence="7" type="primary">acrA</name>
    <name evidence="7" type="ORF">AMPC_31610</name>
</gene>
<dbReference type="InterPro" id="IPR058624">
    <property type="entry name" value="MdtA-like_HH"/>
</dbReference>
<dbReference type="PANTHER" id="PTHR30158:SF3">
    <property type="entry name" value="MULTIDRUG EFFLUX PUMP SUBUNIT ACRA-RELATED"/>
    <property type="match status" value="1"/>
</dbReference>
<dbReference type="NCBIfam" id="TIGR01730">
    <property type="entry name" value="RND_mfp"/>
    <property type="match status" value="1"/>
</dbReference>
<dbReference type="PANTHER" id="PTHR30158">
    <property type="entry name" value="ACRA/E-RELATED COMPONENT OF DRUG EFFLUX TRANSPORTER"/>
    <property type="match status" value="1"/>
</dbReference>
<dbReference type="Gene3D" id="2.40.30.170">
    <property type="match status" value="1"/>
</dbReference>
<sequence length="401" mass="41713">MQQRTHLPPLQARRKGLARRVHRLGARLALAGALVAAAGCGGKRAAPPPAGGLPEVAVVTVQPAQVALTQELPGRTSPYRIAEVRARVSGIVQRRLFTEGADVKAGQRLFQLDAAPYQAALDSARAQLARAEASAASARLQDERTAALVEAKAVSRQERDDALAARKAADADVAAARAAVQSARINLGYTDVTSPLTGRIGRAAVTEGAYAQQAQATLLATVQQLDPIYVDVTQSSAELARLRGELAAGRLSRAGGGARVKLVLEDGTEYAQAGALQFSDVTVDPGTGSVALRALFPNPKGELLPGMFVRARVEEGVEPQALTVPQSAVQRDARARATVFVVAAGDQIEAREVRLGRTVGASWVVAAGLAPGERVVVEGLQKIRPGAKVRPVAAPALAAVP</sequence>
<feature type="domain" description="Multidrug resistance protein MdtA-like barrel-sandwich hybrid" evidence="4">
    <location>
        <begin position="80"/>
        <end position="223"/>
    </location>
</feature>
<dbReference type="Pfam" id="PF25967">
    <property type="entry name" value="RND-MFP_C"/>
    <property type="match status" value="1"/>
</dbReference>
<evidence type="ECO:0000313" key="8">
    <source>
        <dbReference type="Proteomes" id="UP001162734"/>
    </source>
</evidence>
<dbReference type="Proteomes" id="UP001162734">
    <property type="component" value="Chromosome"/>
</dbReference>
<proteinExistence type="inferred from homology"/>
<reference evidence="8" key="1">
    <citation type="journal article" date="2022" name="Int. J. Syst. Evol. Microbiol.">
        <title>Anaeromyxobacter oryzae sp. nov., Anaeromyxobacter diazotrophicus sp. nov. and Anaeromyxobacter paludicola sp. nov., isolated from paddy soils.</title>
        <authorList>
            <person name="Itoh H."/>
            <person name="Xu Z."/>
            <person name="Mise K."/>
            <person name="Masuda Y."/>
            <person name="Ushijima N."/>
            <person name="Hayakawa C."/>
            <person name="Shiratori Y."/>
            <person name="Senoo K."/>
        </authorList>
    </citation>
    <scope>NUCLEOTIDE SEQUENCE [LARGE SCALE GENOMIC DNA]</scope>
    <source>
        <strain evidence="8">Red630</strain>
    </source>
</reference>
<dbReference type="InterPro" id="IPR058627">
    <property type="entry name" value="MdtA-like_C"/>
</dbReference>
<protein>
    <submittedName>
        <fullName evidence="7">MexX family efflux pump subunit</fullName>
    </submittedName>
</protein>
<comment type="similarity">
    <text evidence="2">Belongs to the membrane fusion protein (MFP) (TC 8.A.1) family.</text>
</comment>
<comment type="subcellular location">
    <subcellularLocation>
        <location evidence="1">Cell envelope</location>
    </subcellularLocation>
</comment>
<dbReference type="Pfam" id="PF25876">
    <property type="entry name" value="HH_MFP_RND"/>
    <property type="match status" value="1"/>
</dbReference>
<accession>A0ABN6NDH8</accession>
<feature type="domain" description="Multidrug resistance protein MdtA-like alpha-helical hairpin" evidence="3">
    <location>
        <begin position="121"/>
        <end position="190"/>
    </location>
</feature>
<evidence type="ECO:0000313" key="7">
    <source>
        <dbReference type="EMBL" id="BDG10048.1"/>
    </source>
</evidence>
<dbReference type="InterPro" id="IPR006143">
    <property type="entry name" value="RND_pump_MFP"/>
</dbReference>
<feature type="domain" description="Multidrug resistance protein MdtA-like C-terminal permuted SH3" evidence="6">
    <location>
        <begin position="320"/>
        <end position="382"/>
    </location>
</feature>
<dbReference type="Gene3D" id="2.40.420.20">
    <property type="match status" value="1"/>
</dbReference>
<organism evidence="7 8">
    <name type="scientific">Anaeromyxobacter paludicola</name>
    <dbReference type="NCBI Taxonomy" id="2918171"/>
    <lineage>
        <taxon>Bacteria</taxon>
        <taxon>Pseudomonadati</taxon>
        <taxon>Myxococcota</taxon>
        <taxon>Myxococcia</taxon>
        <taxon>Myxococcales</taxon>
        <taxon>Cystobacterineae</taxon>
        <taxon>Anaeromyxobacteraceae</taxon>
        <taxon>Anaeromyxobacter</taxon>
    </lineage>
</organism>
<evidence type="ECO:0000259" key="4">
    <source>
        <dbReference type="Pfam" id="PF25917"/>
    </source>
</evidence>
<dbReference type="InterPro" id="IPR058625">
    <property type="entry name" value="MdtA-like_BSH"/>
</dbReference>
<dbReference type="InterPro" id="IPR058626">
    <property type="entry name" value="MdtA-like_b-barrel"/>
</dbReference>